<dbReference type="InterPro" id="IPR000212">
    <property type="entry name" value="DNA_helicase_UvrD/REP"/>
</dbReference>
<evidence type="ECO:0000256" key="2">
    <source>
        <dbReference type="ARBA" id="ARBA00022801"/>
    </source>
</evidence>
<dbReference type="Proteomes" id="UP000316298">
    <property type="component" value="Unassembled WGS sequence"/>
</dbReference>
<feature type="binding site" evidence="5">
    <location>
        <begin position="200"/>
        <end position="207"/>
    </location>
    <ligand>
        <name>ATP</name>
        <dbReference type="ChEBI" id="CHEBI:30616"/>
    </ligand>
</feature>
<organism evidence="7 8">
    <name type="scientific">Kribbella jejuensis</name>
    <dbReference type="NCBI Taxonomy" id="236068"/>
    <lineage>
        <taxon>Bacteria</taxon>
        <taxon>Bacillati</taxon>
        <taxon>Actinomycetota</taxon>
        <taxon>Actinomycetes</taxon>
        <taxon>Propionibacteriales</taxon>
        <taxon>Kribbellaceae</taxon>
        <taxon>Kribbella</taxon>
    </lineage>
</organism>
<dbReference type="PROSITE" id="PS51198">
    <property type="entry name" value="UVRD_HELICASE_ATP_BIND"/>
    <property type="match status" value="1"/>
</dbReference>
<evidence type="ECO:0000256" key="1">
    <source>
        <dbReference type="ARBA" id="ARBA00022741"/>
    </source>
</evidence>
<evidence type="ECO:0000313" key="8">
    <source>
        <dbReference type="Proteomes" id="UP000316298"/>
    </source>
</evidence>
<sequence length="753" mass="82446">MLEQEIAVEQGDVTAMYARLDVLREKARGDLGRVQVEETTGTDQARSERESFTKLYSGRFAQLSSVERGLCFGRIDETSGERFHIGRIGLFDDEYNPLLIDWRTPVAQVFYRATAAEPLGVKRRRHIRLHGRTVVGVDDDLLDAAALGENERGTLIGEAALLSSLGASRTGRMNEIVATIQSEQDEIIRSGLPGVLVVQGGPGTGKTVVALHRAAYLLYTYREQLGRTGVLVVGPNTTFLRYIDQVLPSLGENDVVLATVSELYSGVTATAPESAEAARIKGELAMADVIARAIAGFRIVPTKAIRFKMNADELVLRPDAIRKAQRGALAAQPLHNRARPIFVRRIIKTLANQIVDRIGKQYVGDADVEDLEQELFQDDQVLEILDRLWPELTPELLVSVLFSSDERLAAAAPYLTSAERSAVLRPLSAAWTPSDAALLDEAAELLGETAEVVVGRKREASEAAAAAEANREYASGVVDIELTAERIEIMPWEIEQFRDLIAQRTQQLANPSAGGDRSYDRTSVFGHVIVDEAQELSAMDWRMLMRRAPRRSMTLVGDIAQTGSASGVRSWAELLDHYAPRRWRTAELTVNYRTPSEIMTVATAILSAIDPTLRPPTSVRDTGTRPFLDAVPAGCLVDALKAAITSEQRAIDEGRIAVIVPATRYDEFADALPDVAHTHDPSVLDGAVALLDIPQSKGLEFDSVIIADPQGILTNSDRGLSDLYVAVTRATKRLTILGELPEVLTQVRRTPRP</sequence>
<dbReference type="GO" id="GO:0005524">
    <property type="term" value="F:ATP binding"/>
    <property type="evidence" value="ECO:0007669"/>
    <property type="project" value="UniProtKB-UniRule"/>
</dbReference>
<dbReference type="GO" id="GO:0016787">
    <property type="term" value="F:hydrolase activity"/>
    <property type="evidence" value="ECO:0007669"/>
    <property type="project" value="UniProtKB-UniRule"/>
</dbReference>
<dbReference type="PANTHER" id="PTHR11070:SF45">
    <property type="entry name" value="DNA 3'-5' HELICASE"/>
    <property type="match status" value="1"/>
</dbReference>
<dbReference type="Gene3D" id="3.40.50.300">
    <property type="entry name" value="P-loop containing nucleotide triphosphate hydrolases"/>
    <property type="match status" value="2"/>
</dbReference>
<keyword evidence="4 5" id="KW-0067">ATP-binding</keyword>
<comment type="caution">
    <text evidence="7">The sequence shown here is derived from an EMBL/GenBank/DDBJ whole genome shotgun (WGS) entry which is preliminary data.</text>
</comment>
<dbReference type="InterPro" id="IPR027417">
    <property type="entry name" value="P-loop_NTPase"/>
</dbReference>
<dbReference type="EMBL" id="VFMM01000003">
    <property type="protein sequence ID" value="TQJ05971.1"/>
    <property type="molecule type" value="Genomic_DNA"/>
</dbReference>
<proteinExistence type="predicted"/>
<feature type="domain" description="UvrD-like helicase ATP-binding" evidence="6">
    <location>
        <begin position="179"/>
        <end position="595"/>
    </location>
</feature>
<keyword evidence="8" id="KW-1185">Reference proteome</keyword>
<dbReference type="OrthoDB" id="9787585at2"/>
<dbReference type="Pfam" id="PF13538">
    <property type="entry name" value="UvrD_C_2"/>
    <property type="match status" value="1"/>
</dbReference>
<reference evidence="7 8" key="1">
    <citation type="submission" date="2019-06" db="EMBL/GenBank/DDBJ databases">
        <title>Sequencing the genomes of 1000 actinobacteria strains.</title>
        <authorList>
            <person name="Klenk H.-P."/>
        </authorList>
    </citation>
    <scope>NUCLEOTIDE SEQUENCE [LARGE SCALE GENOMIC DNA]</scope>
    <source>
        <strain evidence="7 8">DSM 17305</strain>
    </source>
</reference>
<keyword evidence="1 5" id="KW-0547">Nucleotide-binding</keyword>
<accession>A0A542DS58</accession>
<gene>
    <name evidence="7" type="ORF">FB475_5620</name>
</gene>
<evidence type="ECO:0000259" key="6">
    <source>
        <dbReference type="PROSITE" id="PS51198"/>
    </source>
</evidence>
<dbReference type="InterPro" id="IPR027785">
    <property type="entry name" value="UvrD-like_helicase_C"/>
</dbReference>
<keyword evidence="3 5" id="KW-0347">Helicase</keyword>
<dbReference type="GO" id="GO:0000725">
    <property type="term" value="P:recombinational repair"/>
    <property type="evidence" value="ECO:0007669"/>
    <property type="project" value="TreeGrafter"/>
</dbReference>
<dbReference type="GO" id="GO:0003677">
    <property type="term" value="F:DNA binding"/>
    <property type="evidence" value="ECO:0007669"/>
    <property type="project" value="InterPro"/>
</dbReference>
<evidence type="ECO:0000256" key="3">
    <source>
        <dbReference type="ARBA" id="ARBA00022806"/>
    </source>
</evidence>
<dbReference type="GO" id="GO:0005829">
    <property type="term" value="C:cytosol"/>
    <property type="evidence" value="ECO:0007669"/>
    <property type="project" value="TreeGrafter"/>
</dbReference>
<evidence type="ECO:0000256" key="5">
    <source>
        <dbReference type="PROSITE-ProRule" id="PRU00560"/>
    </source>
</evidence>
<dbReference type="SUPFAM" id="SSF52540">
    <property type="entry name" value="P-loop containing nucleoside triphosphate hydrolases"/>
    <property type="match status" value="1"/>
</dbReference>
<protein>
    <submittedName>
        <fullName evidence="7">DNA helicase IV</fullName>
    </submittedName>
</protein>
<keyword evidence="2 5" id="KW-0378">Hydrolase</keyword>
<dbReference type="InterPro" id="IPR014016">
    <property type="entry name" value="UvrD-like_ATP-bd"/>
</dbReference>
<evidence type="ECO:0000313" key="7">
    <source>
        <dbReference type="EMBL" id="TQJ05971.1"/>
    </source>
</evidence>
<dbReference type="AlphaFoldDB" id="A0A542DS58"/>
<evidence type="ECO:0000256" key="4">
    <source>
        <dbReference type="ARBA" id="ARBA00022840"/>
    </source>
</evidence>
<dbReference type="GO" id="GO:0043138">
    <property type="term" value="F:3'-5' DNA helicase activity"/>
    <property type="evidence" value="ECO:0007669"/>
    <property type="project" value="TreeGrafter"/>
</dbReference>
<dbReference type="RefSeq" id="WP_141859918.1">
    <property type="nucleotide sequence ID" value="NZ_BAAAKA010000009.1"/>
</dbReference>
<dbReference type="PANTHER" id="PTHR11070">
    <property type="entry name" value="UVRD / RECB / PCRA DNA HELICASE FAMILY MEMBER"/>
    <property type="match status" value="1"/>
</dbReference>
<name>A0A542DS58_9ACTN</name>